<comment type="caution">
    <text evidence="5">The sequence shown here is derived from an EMBL/GenBank/DDBJ whole genome shotgun (WGS) entry which is preliminary data.</text>
</comment>
<reference evidence="5 6" key="1">
    <citation type="submission" date="2013-04" db="EMBL/GenBank/DDBJ databases">
        <title>The Genome Sequence of Parabacteroides gordonii DSM 23371.</title>
        <authorList>
            <consortium name="The Broad Institute Genomics Platform"/>
            <person name="Earl A."/>
            <person name="Ward D."/>
            <person name="Feldgarden M."/>
            <person name="Gevers D."/>
            <person name="Martens E."/>
            <person name="Sakamoto M."/>
            <person name="Benno Y."/>
            <person name="Suzuki N."/>
            <person name="Matsunaga N."/>
            <person name="Koshihara K."/>
            <person name="Seki M."/>
            <person name="Komiya H."/>
            <person name="Walker B."/>
            <person name="Young S."/>
            <person name="Zeng Q."/>
            <person name="Gargeya S."/>
            <person name="Fitzgerald M."/>
            <person name="Haas B."/>
            <person name="Abouelleil A."/>
            <person name="Allen A.W."/>
            <person name="Alvarado L."/>
            <person name="Arachchi H.M."/>
            <person name="Berlin A.M."/>
            <person name="Chapman S.B."/>
            <person name="Gainer-Dewar J."/>
            <person name="Goldberg J."/>
            <person name="Griggs A."/>
            <person name="Gujja S."/>
            <person name="Hansen M."/>
            <person name="Howarth C."/>
            <person name="Imamovic A."/>
            <person name="Ireland A."/>
            <person name="Larimer J."/>
            <person name="McCowan C."/>
            <person name="Murphy C."/>
            <person name="Pearson M."/>
            <person name="Poon T.W."/>
            <person name="Priest M."/>
            <person name="Roberts A."/>
            <person name="Saif S."/>
            <person name="Shea T."/>
            <person name="Sisk P."/>
            <person name="Sykes S."/>
            <person name="Wortman J."/>
            <person name="Nusbaum C."/>
            <person name="Birren B."/>
        </authorList>
    </citation>
    <scope>NUCLEOTIDE SEQUENCE [LARGE SCALE GENOMIC DNA]</scope>
    <source>
        <strain evidence="5 6">MS-1</strain>
    </source>
</reference>
<evidence type="ECO:0000313" key="5">
    <source>
        <dbReference type="EMBL" id="KKB57852.1"/>
    </source>
</evidence>
<dbReference type="GO" id="GO:0030527">
    <property type="term" value="F:structural constituent of chromatin"/>
    <property type="evidence" value="ECO:0007669"/>
    <property type="project" value="InterPro"/>
</dbReference>
<dbReference type="PATRIC" id="fig|1203610.3.peg.1704"/>
<dbReference type="STRING" id="1203610.HMPREF1536_01661"/>
<dbReference type="RefSeq" id="WP_028726551.1">
    <property type="nucleotide sequence ID" value="NZ_AUAE01000009.1"/>
</dbReference>
<dbReference type="EMBL" id="AQHW01000011">
    <property type="protein sequence ID" value="KKB57852.1"/>
    <property type="molecule type" value="Genomic_DNA"/>
</dbReference>
<dbReference type="HOGENOM" id="CLU_105066_3_3_10"/>
<proteinExistence type="inferred from homology"/>
<keyword evidence="3" id="KW-0238">DNA-binding</keyword>
<dbReference type="PANTHER" id="PTHR33175:SF3">
    <property type="entry name" value="DNA-BINDING PROTEIN HU-BETA"/>
    <property type="match status" value="1"/>
</dbReference>
<dbReference type="SUPFAM" id="SSF47729">
    <property type="entry name" value="IHF-like DNA-binding proteins"/>
    <property type="match status" value="1"/>
</dbReference>
<keyword evidence="2" id="KW-0226">DNA condensation</keyword>
<accession>A0A0F5JK81</accession>
<dbReference type="GO" id="GO:0005829">
    <property type="term" value="C:cytosol"/>
    <property type="evidence" value="ECO:0007669"/>
    <property type="project" value="TreeGrafter"/>
</dbReference>
<protein>
    <recommendedName>
        <fullName evidence="7">HU family DNA-binding protein</fullName>
    </recommendedName>
</protein>
<dbReference type="PANTHER" id="PTHR33175">
    <property type="entry name" value="DNA-BINDING PROTEIN HU"/>
    <property type="match status" value="1"/>
</dbReference>
<dbReference type="InterPro" id="IPR010992">
    <property type="entry name" value="IHF-like_DNA-bd_dom_sf"/>
</dbReference>
<dbReference type="InterPro" id="IPR000119">
    <property type="entry name" value="Hist_DNA-bd"/>
</dbReference>
<dbReference type="Gene3D" id="4.10.520.10">
    <property type="entry name" value="IHF-like DNA-binding proteins"/>
    <property type="match status" value="1"/>
</dbReference>
<evidence type="ECO:0000256" key="1">
    <source>
        <dbReference type="ARBA" id="ARBA00010529"/>
    </source>
</evidence>
<gene>
    <name evidence="5" type="ORF">HMPREF1536_01661</name>
</gene>
<dbReference type="CDD" id="cd13831">
    <property type="entry name" value="HU"/>
    <property type="match status" value="1"/>
</dbReference>
<dbReference type="GO" id="GO:0030261">
    <property type="term" value="P:chromosome condensation"/>
    <property type="evidence" value="ECO:0007669"/>
    <property type="project" value="UniProtKB-KW"/>
</dbReference>
<dbReference type="InterPro" id="IPR020816">
    <property type="entry name" value="Histone-like_DNA-bd_CS"/>
</dbReference>
<sequence length="91" mass="10071">MNKNELIQYVTEDTGLKKKDVKAVLQSILNASTKALQQGEPVTMIGFGSLHPWKQTSRPARNPKTGEPVIIAPRTSVKFRAGVKLLEDLNK</sequence>
<dbReference type="GO" id="GO:0003677">
    <property type="term" value="F:DNA binding"/>
    <property type="evidence" value="ECO:0007669"/>
    <property type="project" value="UniProtKB-KW"/>
</dbReference>
<dbReference type="Proteomes" id="UP000033035">
    <property type="component" value="Unassembled WGS sequence"/>
</dbReference>
<keyword evidence="6" id="KW-1185">Reference proteome</keyword>
<dbReference type="AlphaFoldDB" id="A0A0F5JK81"/>
<organism evidence="5 6">
    <name type="scientific">Parabacteroides gordonii MS-1 = DSM 23371</name>
    <dbReference type="NCBI Taxonomy" id="1203610"/>
    <lineage>
        <taxon>Bacteria</taxon>
        <taxon>Pseudomonadati</taxon>
        <taxon>Bacteroidota</taxon>
        <taxon>Bacteroidia</taxon>
        <taxon>Bacteroidales</taxon>
        <taxon>Tannerellaceae</taxon>
        <taxon>Parabacteroides</taxon>
    </lineage>
</organism>
<dbReference type="SMART" id="SM00411">
    <property type="entry name" value="BHL"/>
    <property type="match status" value="1"/>
</dbReference>
<evidence type="ECO:0008006" key="7">
    <source>
        <dbReference type="Google" id="ProtNLM"/>
    </source>
</evidence>
<comment type="similarity">
    <text evidence="1 4">Belongs to the bacterial histone-like protein family.</text>
</comment>
<evidence type="ECO:0000313" key="6">
    <source>
        <dbReference type="Proteomes" id="UP000033035"/>
    </source>
</evidence>
<evidence type="ECO:0000256" key="4">
    <source>
        <dbReference type="RuleBase" id="RU003939"/>
    </source>
</evidence>
<name>A0A0F5JK81_9BACT</name>
<evidence type="ECO:0000256" key="2">
    <source>
        <dbReference type="ARBA" id="ARBA00023067"/>
    </source>
</evidence>
<evidence type="ECO:0000256" key="3">
    <source>
        <dbReference type="ARBA" id="ARBA00023125"/>
    </source>
</evidence>
<dbReference type="PROSITE" id="PS00045">
    <property type="entry name" value="HISTONE_LIKE"/>
    <property type="match status" value="1"/>
</dbReference>
<dbReference type="PRINTS" id="PR01727">
    <property type="entry name" value="DNABINDINGHU"/>
</dbReference>
<dbReference type="Pfam" id="PF00216">
    <property type="entry name" value="Bac_DNA_binding"/>
    <property type="match status" value="1"/>
</dbReference>